<dbReference type="PANTHER" id="PTHR10366:SF564">
    <property type="entry name" value="STEROL-4-ALPHA-CARBOXYLATE 3-DEHYDROGENASE, DECARBOXYLATING"/>
    <property type="match status" value="1"/>
</dbReference>
<evidence type="ECO:0000313" key="6">
    <source>
        <dbReference type="Proteomes" id="UP000054144"/>
    </source>
</evidence>
<dbReference type="OrthoDB" id="2735536at2759"/>
<feature type="domain" description="NAD-dependent epimerase/dehydratase" evidence="4">
    <location>
        <begin position="8"/>
        <end position="249"/>
    </location>
</feature>
<keyword evidence="1" id="KW-0560">Oxidoreductase</keyword>
<evidence type="ECO:0000256" key="2">
    <source>
        <dbReference type="ARBA" id="ARBA00023445"/>
    </source>
</evidence>
<dbReference type="InterPro" id="IPR050425">
    <property type="entry name" value="NAD(P)_dehydrat-like"/>
</dbReference>
<dbReference type="SUPFAM" id="SSF51735">
    <property type="entry name" value="NAD(P)-binding Rossmann-fold domains"/>
    <property type="match status" value="1"/>
</dbReference>
<keyword evidence="6" id="KW-1185">Reference proteome</keyword>
<evidence type="ECO:0000259" key="4">
    <source>
        <dbReference type="Pfam" id="PF01370"/>
    </source>
</evidence>
<dbReference type="Pfam" id="PF01370">
    <property type="entry name" value="Epimerase"/>
    <property type="match status" value="1"/>
</dbReference>
<dbReference type="GO" id="GO:0016616">
    <property type="term" value="F:oxidoreductase activity, acting on the CH-OH group of donors, NAD or NADP as acceptor"/>
    <property type="evidence" value="ECO:0007669"/>
    <property type="project" value="TreeGrafter"/>
</dbReference>
<keyword evidence="3" id="KW-0812">Transmembrane</keyword>
<dbReference type="InterPro" id="IPR001509">
    <property type="entry name" value="Epimerase_deHydtase"/>
</dbReference>
<proteinExistence type="inferred from homology"/>
<dbReference type="PANTHER" id="PTHR10366">
    <property type="entry name" value="NAD DEPENDENT EPIMERASE/DEHYDRATASE"/>
    <property type="match status" value="1"/>
</dbReference>
<dbReference type="AlphaFoldDB" id="A0A0D7AN13"/>
<evidence type="ECO:0000256" key="1">
    <source>
        <dbReference type="ARBA" id="ARBA00023002"/>
    </source>
</evidence>
<comment type="similarity">
    <text evidence="2">Belongs to the NAD(P)-dependent epimerase/dehydratase family. Dihydroflavonol-4-reductase subfamily.</text>
</comment>
<dbReference type="Gene3D" id="3.40.50.720">
    <property type="entry name" value="NAD(P)-binding Rossmann-like Domain"/>
    <property type="match status" value="1"/>
</dbReference>
<protein>
    <submittedName>
        <fullName evidence="5">NAD(P)-binding protein</fullName>
    </submittedName>
</protein>
<keyword evidence="3" id="KW-0472">Membrane</keyword>
<dbReference type="EMBL" id="KN881628">
    <property type="protein sequence ID" value="KIY53149.1"/>
    <property type="molecule type" value="Genomic_DNA"/>
</dbReference>
<evidence type="ECO:0000256" key="3">
    <source>
        <dbReference type="SAM" id="Phobius"/>
    </source>
</evidence>
<evidence type="ECO:0000313" key="5">
    <source>
        <dbReference type="EMBL" id="KIY53149.1"/>
    </source>
</evidence>
<gene>
    <name evidence="5" type="ORF">FISHEDRAFT_69284</name>
</gene>
<organism evidence="5 6">
    <name type="scientific">Fistulina hepatica ATCC 64428</name>
    <dbReference type="NCBI Taxonomy" id="1128425"/>
    <lineage>
        <taxon>Eukaryota</taxon>
        <taxon>Fungi</taxon>
        <taxon>Dikarya</taxon>
        <taxon>Basidiomycota</taxon>
        <taxon>Agaricomycotina</taxon>
        <taxon>Agaricomycetes</taxon>
        <taxon>Agaricomycetidae</taxon>
        <taxon>Agaricales</taxon>
        <taxon>Fistulinaceae</taxon>
        <taxon>Fistulina</taxon>
    </lineage>
</organism>
<feature type="transmembrane region" description="Helical" evidence="3">
    <location>
        <begin position="7"/>
        <end position="26"/>
    </location>
</feature>
<name>A0A0D7AN13_9AGAR</name>
<dbReference type="Proteomes" id="UP000054144">
    <property type="component" value="Unassembled WGS sequence"/>
</dbReference>
<dbReference type="InterPro" id="IPR036291">
    <property type="entry name" value="NAD(P)-bd_dom_sf"/>
</dbReference>
<sequence length="351" mass="38500">MSKSSQIVFVTGASGFLGFWLVYQLLEAGYLVRGSARGKKLEGLKRAFAGNDRFEAVEVADVITSDLTDAFEGVHALIHSAAPLVGRADTEAALKLAVEGTRNVFEAAEKAGIKKIVVTGSLATYPNTFVPPPWTHGWGPRDFNPITLEEAKQQGHPGFVYIAEKTITEKTALEFGRKFTDTDVIIICPPFLYGPFAPGFEHVATDVNSMSTNEYMYGLVVPTHTEYPPATSAMDIRDTVRIHIAAIESDVSRSLPVDEKRFIVNVFGRFSFQDAIQLLLNKRPALKTRLADPTKAPAAPPAEYYAETLGLERIEEVFGIPVSSYITWQQTVLESVDSALALEKLWQTSAL</sequence>
<reference evidence="5 6" key="1">
    <citation type="journal article" date="2015" name="Fungal Genet. Biol.">
        <title>Evolution of novel wood decay mechanisms in Agaricales revealed by the genome sequences of Fistulina hepatica and Cylindrobasidium torrendii.</title>
        <authorList>
            <person name="Floudas D."/>
            <person name="Held B.W."/>
            <person name="Riley R."/>
            <person name="Nagy L.G."/>
            <person name="Koehler G."/>
            <person name="Ransdell A.S."/>
            <person name="Younus H."/>
            <person name="Chow J."/>
            <person name="Chiniquy J."/>
            <person name="Lipzen A."/>
            <person name="Tritt A."/>
            <person name="Sun H."/>
            <person name="Haridas S."/>
            <person name="LaButti K."/>
            <person name="Ohm R.A."/>
            <person name="Kues U."/>
            <person name="Blanchette R.A."/>
            <person name="Grigoriev I.V."/>
            <person name="Minto R.E."/>
            <person name="Hibbett D.S."/>
        </authorList>
    </citation>
    <scope>NUCLEOTIDE SEQUENCE [LARGE SCALE GENOMIC DNA]</scope>
    <source>
        <strain evidence="5 6">ATCC 64428</strain>
    </source>
</reference>
<keyword evidence="3" id="KW-1133">Transmembrane helix</keyword>
<accession>A0A0D7AN13</accession>